<comment type="similarity">
    <text evidence="1">Belongs to the HipA Ser/Thr kinase family.</text>
</comment>
<evidence type="ECO:0000259" key="5">
    <source>
        <dbReference type="Pfam" id="PF13657"/>
    </source>
</evidence>
<keyword evidence="2" id="KW-0808">Transferase</keyword>
<dbReference type="Pfam" id="PF13657">
    <property type="entry name" value="Couple_hipA"/>
    <property type="match status" value="1"/>
</dbReference>
<dbReference type="InterPro" id="IPR017508">
    <property type="entry name" value="HipA_N1"/>
</dbReference>
<evidence type="ECO:0000256" key="3">
    <source>
        <dbReference type="ARBA" id="ARBA00022777"/>
    </source>
</evidence>
<reference evidence="6 7" key="1">
    <citation type="submission" date="2022-06" db="EMBL/GenBank/DDBJ databases">
        <title>Dyella sp. Sa strain:Sa Genome sequencing.</title>
        <authorList>
            <person name="Park S."/>
        </authorList>
    </citation>
    <scope>NUCLEOTIDE SEQUENCE [LARGE SCALE GENOMIC DNA]</scope>
    <source>
        <strain evidence="6 7">Sa</strain>
    </source>
</reference>
<evidence type="ECO:0000259" key="4">
    <source>
        <dbReference type="Pfam" id="PF07804"/>
    </source>
</evidence>
<dbReference type="InterPro" id="IPR052028">
    <property type="entry name" value="HipA_Ser/Thr_kinase"/>
</dbReference>
<evidence type="ECO:0000313" key="7">
    <source>
        <dbReference type="Proteomes" id="UP001204615"/>
    </source>
</evidence>
<accession>A0ABT1FD75</accession>
<dbReference type="NCBIfam" id="TIGR03071">
    <property type="entry name" value="couple_hipA"/>
    <property type="match status" value="1"/>
</dbReference>
<organism evidence="6 7">
    <name type="scientific">Dyella lutea</name>
    <dbReference type="NCBI Taxonomy" id="2950441"/>
    <lineage>
        <taxon>Bacteria</taxon>
        <taxon>Pseudomonadati</taxon>
        <taxon>Pseudomonadota</taxon>
        <taxon>Gammaproteobacteria</taxon>
        <taxon>Lysobacterales</taxon>
        <taxon>Rhodanobacteraceae</taxon>
        <taxon>Dyella</taxon>
    </lineage>
</organism>
<feature type="domain" description="HipA N-terminal subdomain 1" evidence="5">
    <location>
        <begin position="25"/>
        <end position="107"/>
    </location>
</feature>
<dbReference type="CDD" id="cd17793">
    <property type="entry name" value="HipA"/>
    <property type="match status" value="1"/>
</dbReference>
<dbReference type="InterPro" id="IPR012893">
    <property type="entry name" value="HipA-like_C"/>
</dbReference>
<dbReference type="PANTHER" id="PTHR37419:SF1">
    <property type="entry name" value="SERINE_THREONINE-PROTEIN KINASE TOXIN HIPA"/>
    <property type="match status" value="1"/>
</dbReference>
<sequence length="431" mass="46716">MMEILYVRIFGRYAGVLGVAGSVRAPEDWRFEYDAAYLAHEQAVALSVSLPLQRAPFEGAVVRNWFGNLLPEGMIREAICARLKLPVWDDFALLAAIGGECAGAVSLSADFNAEGGDALTSQALEAELLQSGWHGSAAEMALVGTPRRLSLAGAQDKIAVVVHADGVIRMPATGELTTHILKPDSHRLPGLRDLEALGLTLARALGLPVAHTELRTVAGEKALLVARYDRAVGPTGDPVRLHQEDFCQALGHPSEQKYEVQGGPSLAACANLIRFQLRLGPLAIRHFLDWVIYNTLIGNADAHAKNLALLTPQDGRRQLAPFYDLVPTIAVPERYVDRVPAMNIGHAKAIDQVDYRDWEALAASTGYKLPFMRARLRQMAEEIHHHLPDVVTALVNDGAERTLLDSASDAIAKNVARAVACFESSARTAKK</sequence>
<keyword evidence="7" id="KW-1185">Reference proteome</keyword>
<name>A0ABT1FD75_9GAMM</name>
<dbReference type="RefSeq" id="WP_253567684.1">
    <property type="nucleotide sequence ID" value="NZ_JAMZEK010000003.1"/>
</dbReference>
<comment type="caution">
    <text evidence="6">The sequence shown here is derived from an EMBL/GenBank/DDBJ whole genome shotgun (WGS) entry which is preliminary data.</text>
</comment>
<evidence type="ECO:0000256" key="1">
    <source>
        <dbReference type="ARBA" id="ARBA00010164"/>
    </source>
</evidence>
<dbReference type="PANTHER" id="PTHR37419">
    <property type="entry name" value="SERINE/THREONINE-PROTEIN KINASE TOXIN HIPA"/>
    <property type="match status" value="1"/>
</dbReference>
<proteinExistence type="inferred from homology"/>
<feature type="domain" description="HipA-like C-terminal" evidence="4">
    <location>
        <begin position="149"/>
        <end position="385"/>
    </location>
</feature>
<evidence type="ECO:0000313" key="6">
    <source>
        <dbReference type="EMBL" id="MCP1375294.1"/>
    </source>
</evidence>
<keyword evidence="3" id="KW-0418">Kinase</keyword>
<protein>
    <submittedName>
        <fullName evidence="6">Type II toxin-antitoxin system HipA family toxin</fullName>
    </submittedName>
</protein>
<evidence type="ECO:0000256" key="2">
    <source>
        <dbReference type="ARBA" id="ARBA00022679"/>
    </source>
</evidence>
<dbReference type="Proteomes" id="UP001204615">
    <property type="component" value="Unassembled WGS sequence"/>
</dbReference>
<dbReference type="EMBL" id="JAMZEK010000003">
    <property type="protein sequence ID" value="MCP1375294.1"/>
    <property type="molecule type" value="Genomic_DNA"/>
</dbReference>
<dbReference type="Gene3D" id="1.10.1070.20">
    <property type="match status" value="1"/>
</dbReference>
<gene>
    <name evidence="6" type="ORF">NC595_14685</name>
</gene>
<dbReference type="Pfam" id="PF07804">
    <property type="entry name" value="HipA_C"/>
    <property type="match status" value="1"/>
</dbReference>